<dbReference type="AlphaFoldDB" id="F0ZD88"/>
<keyword evidence="1" id="KW-0862">Zinc</keyword>
<evidence type="ECO:0000259" key="2">
    <source>
        <dbReference type="PROSITE" id="PS50089"/>
    </source>
</evidence>
<evidence type="ECO:0000256" key="1">
    <source>
        <dbReference type="PROSITE-ProRule" id="PRU00175"/>
    </source>
</evidence>
<evidence type="ECO:0000313" key="3">
    <source>
        <dbReference type="EMBL" id="EGC38094.1"/>
    </source>
</evidence>
<dbReference type="GO" id="GO:0008270">
    <property type="term" value="F:zinc ion binding"/>
    <property type="evidence" value="ECO:0007669"/>
    <property type="project" value="UniProtKB-KW"/>
</dbReference>
<dbReference type="Proteomes" id="UP000001064">
    <property type="component" value="Unassembled WGS sequence"/>
</dbReference>
<dbReference type="Pfam" id="PF13923">
    <property type="entry name" value="zf-C3HC4_2"/>
    <property type="match status" value="1"/>
</dbReference>
<dbReference type="eggNOG" id="ENOG502RINF">
    <property type="taxonomic scope" value="Eukaryota"/>
</dbReference>
<dbReference type="EMBL" id="GL870984">
    <property type="protein sequence ID" value="EGC38094.1"/>
    <property type="molecule type" value="Genomic_DNA"/>
</dbReference>
<dbReference type="GeneID" id="10502741"/>
<dbReference type="SMART" id="SM00184">
    <property type="entry name" value="RING"/>
    <property type="match status" value="1"/>
</dbReference>
<reference evidence="4" key="1">
    <citation type="journal article" date="2011" name="Genome Biol.">
        <title>Comparative genomics of the social amoebae Dictyostelium discoideum and Dictyostelium purpureum.</title>
        <authorList>
            <consortium name="US DOE Joint Genome Institute (JGI-PGF)"/>
            <person name="Sucgang R."/>
            <person name="Kuo A."/>
            <person name="Tian X."/>
            <person name="Salerno W."/>
            <person name="Parikh A."/>
            <person name="Feasley C.L."/>
            <person name="Dalin E."/>
            <person name="Tu H."/>
            <person name="Huang E."/>
            <person name="Barry K."/>
            <person name="Lindquist E."/>
            <person name="Shapiro H."/>
            <person name="Bruce D."/>
            <person name="Schmutz J."/>
            <person name="Salamov A."/>
            <person name="Fey P."/>
            <person name="Gaudet P."/>
            <person name="Anjard C."/>
            <person name="Babu M.M."/>
            <person name="Basu S."/>
            <person name="Bushmanova Y."/>
            <person name="van der Wel H."/>
            <person name="Katoh-Kurasawa M."/>
            <person name="Dinh C."/>
            <person name="Coutinho P.M."/>
            <person name="Saito T."/>
            <person name="Elias M."/>
            <person name="Schaap P."/>
            <person name="Kay R.R."/>
            <person name="Henrissat B."/>
            <person name="Eichinger L."/>
            <person name="Rivero F."/>
            <person name="Putnam N.H."/>
            <person name="West C.M."/>
            <person name="Loomis W.F."/>
            <person name="Chisholm R.L."/>
            <person name="Shaulsky G."/>
            <person name="Strassmann J.E."/>
            <person name="Queller D.C."/>
            <person name="Kuspa A."/>
            <person name="Grigoriev I.V."/>
        </authorList>
    </citation>
    <scope>NUCLEOTIDE SEQUENCE [LARGE SCALE GENOMIC DNA]</scope>
    <source>
        <strain evidence="4">QSDP1</strain>
    </source>
</reference>
<feature type="domain" description="RING-type" evidence="2">
    <location>
        <begin position="2"/>
        <end position="40"/>
    </location>
</feature>
<dbReference type="PROSITE" id="PS50089">
    <property type="entry name" value="ZF_RING_2"/>
    <property type="match status" value="1"/>
</dbReference>
<name>F0ZD88_DICPU</name>
<dbReference type="InterPro" id="IPR013083">
    <property type="entry name" value="Znf_RING/FYVE/PHD"/>
</dbReference>
<keyword evidence="4" id="KW-1185">Reference proteome</keyword>
<keyword evidence="1" id="KW-0479">Metal-binding</keyword>
<dbReference type="Gene3D" id="3.30.40.10">
    <property type="entry name" value="Zinc/RING finger domain, C3HC4 (zinc finger)"/>
    <property type="match status" value="1"/>
</dbReference>
<feature type="non-terminal residue" evidence="3">
    <location>
        <position position="1"/>
    </location>
</feature>
<dbReference type="KEGG" id="dpp:DICPUDRAFT_24770"/>
<sequence length="65" mass="7608">CCPICQSAYDNPYYSPCNHVCCYECWNQWLSLKLECPVCRERTRVKQCKPFDPNMISPSKLKNAT</sequence>
<accession>F0ZD88</accession>
<keyword evidence="1" id="KW-0863">Zinc-finger</keyword>
<proteinExistence type="predicted"/>
<dbReference type="SUPFAM" id="SSF57850">
    <property type="entry name" value="RING/U-box"/>
    <property type="match status" value="1"/>
</dbReference>
<dbReference type="OrthoDB" id="21204at2759"/>
<gene>
    <name evidence="3" type="ORF">DICPUDRAFT_24770</name>
</gene>
<dbReference type="VEuPathDB" id="AmoebaDB:DICPUDRAFT_24770"/>
<dbReference type="InterPro" id="IPR001841">
    <property type="entry name" value="Znf_RING"/>
</dbReference>
<dbReference type="RefSeq" id="XP_003285401.1">
    <property type="nucleotide sequence ID" value="XM_003285353.1"/>
</dbReference>
<evidence type="ECO:0000313" key="4">
    <source>
        <dbReference type="Proteomes" id="UP000001064"/>
    </source>
</evidence>
<protein>
    <recommendedName>
        <fullName evidence="2">RING-type domain-containing protein</fullName>
    </recommendedName>
</protein>
<dbReference type="InParanoid" id="F0ZD88"/>
<feature type="non-terminal residue" evidence="3">
    <location>
        <position position="65"/>
    </location>
</feature>
<organism evidence="3 4">
    <name type="scientific">Dictyostelium purpureum</name>
    <name type="common">Slime mold</name>
    <dbReference type="NCBI Taxonomy" id="5786"/>
    <lineage>
        <taxon>Eukaryota</taxon>
        <taxon>Amoebozoa</taxon>
        <taxon>Evosea</taxon>
        <taxon>Eumycetozoa</taxon>
        <taxon>Dictyostelia</taxon>
        <taxon>Dictyosteliales</taxon>
        <taxon>Dictyosteliaceae</taxon>
        <taxon>Dictyostelium</taxon>
    </lineage>
</organism>